<protein>
    <recommendedName>
        <fullName evidence="5">DUF5606 domain-containing protein</fullName>
    </recommendedName>
</protein>
<dbReference type="Pfam" id="PF21186">
    <property type="entry name" value="DUF6852"/>
    <property type="match status" value="1"/>
</dbReference>
<sequence>MNFSEICAIAGKGGLFKVLKPTRAGVIVESINEPGKKLVANANSRVSILQEISIYTTDDEGACPLRDVMLKIREEFGEDPGVNSTSSTEELRSFMRHILPNHDEERVYTSDIKKLVSWYKTLLSEAPEVFEESADADSPEAAE</sequence>
<organism evidence="3 4">
    <name type="scientific">Persicobacter psychrovividus</name>
    <dbReference type="NCBI Taxonomy" id="387638"/>
    <lineage>
        <taxon>Bacteria</taxon>
        <taxon>Pseudomonadati</taxon>
        <taxon>Bacteroidota</taxon>
        <taxon>Cytophagia</taxon>
        <taxon>Cytophagales</taxon>
        <taxon>Persicobacteraceae</taxon>
        <taxon>Persicobacter</taxon>
    </lineage>
</organism>
<dbReference type="InterPro" id="IPR041218">
    <property type="entry name" value="DUF5606"/>
</dbReference>
<reference evidence="3 4" key="1">
    <citation type="submission" date="2021-12" db="EMBL/GenBank/DDBJ databases">
        <title>Genome sequencing of bacteria with rrn-lacking chromosome and rrn-plasmid.</title>
        <authorList>
            <person name="Anda M."/>
            <person name="Iwasaki W."/>
        </authorList>
    </citation>
    <scope>NUCLEOTIDE SEQUENCE [LARGE SCALE GENOMIC DNA]</scope>
    <source>
        <strain evidence="3 4">NBRC 101262</strain>
    </source>
</reference>
<dbReference type="Proteomes" id="UP001354989">
    <property type="component" value="Chromosome"/>
</dbReference>
<evidence type="ECO:0008006" key="5">
    <source>
        <dbReference type="Google" id="ProtNLM"/>
    </source>
</evidence>
<accession>A0ABM7VBX7</accession>
<dbReference type="InterPro" id="IPR049280">
    <property type="entry name" value="DUF6852"/>
</dbReference>
<dbReference type="EMBL" id="AP025292">
    <property type="protein sequence ID" value="BDC98406.1"/>
    <property type="molecule type" value="Genomic_DNA"/>
</dbReference>
<dbReference type="InterPro" id="IPR049281">
    <property type="entry name" value="BVU_3817-like_C_sf"/>
</dbReference>
<dbReference type="RefSeq" id="WP_332921079.1">
    <property type="nucleotide sequence ID" value="NZ_AP025292.1"/>
</dbReference>
<dbReference type="Gene3D" id="1.10.10.1650">
    <property type="match status" value="1"/>
</dbReference>
<dbReference type="Gene3D" id="2.30.30.730">
    <property type="match status" value="1"/>
</dbReference>
<gene>
    <name evidence="3" type="ORF">PEPS_06870</name>
</gene>
<proteinExistence type="predicted"/>
<feature type="domain" description="DUF6852" evidence="2">
    <location>
        <begin position="52"/>
        <end position="122"/>
    </location>
</feature>
<feature type="domain" description="DUF5606" evidence="1">
    <location>
        <begin position="4"/>
        <end position="49"/>
    </location>
</feature>
<dbReference type="Pfam" id="PF18347">
    <property type="entry name" value="DUF5606"/>
    <property type="match status" value="1"/>
</dbReference>
<keyword evidence="4" id="KW-1185">Reference proteome</keyword>
<evidence type="ECO:0000313" key="3">
    <source>
        <dbReference type="EMBL" id="BDC98406.1"/>
    </source>
</evidence>
<dbReference type="InterPro" id="IPR049282">
    <property type="entry name" value="BVU_3817_N_sf"/>
</dbReference>
<evidence type="ECO:0000259" key="2">
    <source>
        <dbReference type="Pfam" id="PF21186"/>
    </source>
</evidence>
<evidence type="ECO:0000313" key="4">
    <source>
        <dbReference type="Proteomes" id="UP001354989"/>
    </source>
</evidence>
<evidence type="ECO:0000259" key="1">
    <source>
        <dbReference type="Pfam" id="PF18347"/>
    </source>
</evidence>
<name>A0ABM7VBX7_9BACT</name>